<dbReference type="InterPro" id="IPR045038">
    <property type="entry name" value="AIG2-like"/>
</dbReference>
<dbReference type="Gene3D" id="3.10.490.10">
    <property type="entry name" value="Gamma-glutamyl cyclotransferase-like"/>
    <property type="match status" value="1"/>
</dbReference>
<evidence type="ECO:0000256" key="1">
    <source>
        <dbReference type="ARBA" id="ARBA00022679"/>
    </source>
</evidence>
<dbReference type="Pfam" id="PF06094">
    <property type="entry name" value="GGACT"/>
    <property type="match status" value="1"/>
</dbReference>
<evidence type="ECO:0000313" key="4">
    <source>
        <dbReference type="EMBL" id="UXH78989.1"/>
    </source>
</evidence>
<keyword evidence="5" id="KW-1185">Reference proteome</keyword>
<protein>
    <recommendedName>
        <fullName evidence="2">Putative gamma-glutamylcyclotransferase</fullName>
    </recommendedName>
</protein>
<dbReference type="EMBL" id="CP104562">
    <property type="protein sequence ID" value="UXH78989.1"/>
    <property type="molecule type" value="Genomic_DNA"/>
</dbReference>
<gene>
    <name evidence="4" type="ORF">N4261_03360</name>
</gene>
<dbReference type="InterPro" id="IPR036568">
    <property type="entry name" value="GGCT-like_sf"/>
</dbReference>
<organism evidence="4 5">
    <name type="scientific">Roseateles amylovorans</name>
    <dbReference type="NCBI Taxonomy" id="2978473"/>
    <lineage>
        <taxon>Bacteria</taxon>
        <taxon>Pseudomonadati</taxon>
        <taxon>Pseudomonadota</taxon>
        <taxon>Betaproteobacteria</taxon>
        <taxon>Burkholderiales</taxon>
        <taxon>Sphaerotilaceae</taxon>
        <taxon>Roseateles</taxon>
    </lineage>
</organism>
<dbReference type="PANTHER" id="PTHR31544:SF2">
    <property type="entry name" value="AIG2-LIKE PROTEIN D"/>
    <property type="match status" value="1"/>
</dbReference>
<reference evidence="4" key="1">
    <citation type="submission" date="2022-10" db="EMBL/GenBank/DDBJ databases">
        <title>Characterization and whole genome sequencing of a new Roseateles species, isolated from fresh water.</title>
        <authorList>
            <person name="Guliayeva D.Y."/>
            <person name="Akhremchuk A.E."/>
            <person name="Sikolenko M.A."/>
            <person name="Valentovich L.N."/>
            <person name="Sidarenka A.V."/>
        </authorList>
    </citation>
    <scope>NUCLEOTIDE SEQUENCE</scope>
    <source>
        <strain evidence="4">BIM B-1768</strain>
    </source>
</reference>
<keyword evidence="1" id="KW-0808">Transferase</keyword>
<dbReference type="InterPro" id="IPR013024">
    <property type="entry name" value="GGCT-like"/>
</dbReference>
<evidence type="ECO:0000313" key="5">
    <source>
        <dbReference type="Proteomes" id="UP001064933"/>
    </source>
</evidence>
<dbReference type="Proteomes" id="UP001064933">
    <property type="component" value="Chromosome"/>
</dbReference>
<evidence type="ECO:0000256" key="2">
    <source>
        <dbReference type="ARBA" id="ARBA00030602"/>
    </source>
</evidence>
<proteinExistence type="predicted"/>
<dbReference type="RefSeq" id="WP_261758809.1">
    <property type="nucleotide sequence ID" value="NZ_CP104562.2"/>
</dbReference>
<dbReference type="SUPFAM" id="SSF110857">
    <property type="entry name" value="Gamma-glutamyl cyclotransferase-like"/>
    <property type="match status" value="1"/>
</dbReference>
<sequence>MAHAFTYGSLMWADIMARVCGAPSLAERAPLPATLADHVRHPVLGQDYPGMVPADGHEVHGRLYLDLPDAAWPRLDAFEGQTYERREVLVTVPDGRWLRAWTYVYREAWRHQLGAGAWDEQRFEREGKARFIASYVGFGAGADGPAGTGDGSVERG</sequence>
<name>A0ABY6B0R4_9BURK</name>
<dbReference type="CDD" id="cd06661">
    <property type="entry name" value="GGCT_like"/>
    <property type="match status" value="1"/>
</dbReference>
<feature type="domain" description="Gamma-glutamylcyclotransferase AIG2-like" evidence="3">
    <location>
        <begin position="5"/>
        <end position="119"/>
    </location>
</feature>
<accession>A0ABY6B0R4</accession>
<dbReference type="PANTHER" id="PTHR31544">
    <property type="entry name" value="AIG2-LIKE PROTEIN D"/>
    <property type="match status" value="1"/>
</dbReference>
<evidence type="ECO:0000259" key="3">
    <source>
        <dbReference type="Pfam" id="PF06094"/>
    </source>
</evidence>
<dbReference type="InterPro" id="IPR009288">
    <property type="entry name" value="AIG2-like_dom"/>
</dbReference>